<sequence>MKKTILFSLIFYSFIAQAQTLKLGGRFQKTQEMYWENGISAQYSFAKFKPDQFFVGFDYVTSRLGSAYNSNAIKQDNYIFSGSWLFNRNKTFRFVTRLNAGYFYSDLEEDIFDEIPNTAFLFSPEIGFTFDIPQVPLSLNLGAGYYIITEKEGYSPGTLQPLYFHLDIYYTLFKKQCNE</sequence>
<accession>A0ABS6XUF9</accession>
<evidence type="ECO:0000313" key="2">
    <source>
        <dbReference type="EMBL" id="MBW4359478.1"/>
    </source>
</evidence>
<proteinExistence type="predicted"/>
<feature type="chain" id="PRO_5047252326" description="Outer membrane protein beta-barrel domain-containing protein" evidence="1">
    <location>
        <begin position="19"/>
        <end position="179"/>
    </location>
</feature>
<feature type="signal peptide" evidence="1">
    <location>
        <begin position="1"/>
        <end position="18"/>
    </location>
</feature>
<evidence type="ECO:0000313" key="3">
    <source>
        <dbReference type="Proteomes" id="UP000812031"/>
    </source>
</evidence>
<evidence type="ECO:0008006" key="4">
    <source>
        <dbReference type="Google" id="ProtNLM"/>
    </source>
</evidence>
<dbReference type="Proteomes" id="UP000812031">
    <property type="component" value="Unassembled WGS sequence"/>
</dbReference>
<dbReference type="EMBL" id="JAHWYN010000002">
    <property type="protein sequence ID" value="MBW4359478.1"/>
    <property type="molecule type" value="Genomic_DNA"/>
</dbReference>
<name>A0ABS6XUF9_9FLAO</name>
<protein>
    <recommendedName>
        <fullName evidence="4">Outer membrane protein beta-barrel domain-containing protein</fullName>
    </recommendedName>
</protein>
<organism evidence="2 3">
    <name type="scientific">Flavobacterium taihuense</name>
    <dbReference type="NCBI Taxonomy" id="2857508"/>
    <lineage>
        <taxon>Bacteria</taxon>
        <taxon>Pseudomonadati</taxon>
        <taxon>Bacteroidota</taxon>
        <taxon>Flavobacteriia</taxon>
        <taxon>Flavobacteriales</taxon>
        <taxon>Flavobacteriaceae</taxon>
        <taxon>Flavobacterium</taxon>
    </lineage>
</organism>
<gene>
    <name evidence="2" type="ORF">KZH69_03165</name>
</gene>
<keyword evidence="3" id="KW-1185">Reference proteome</keyword>
<reference evidence="2 3" key="1">
    <citation type="submission" date="2021-07" db="EMBL/GenBank/DDBJ databases">
        <title>Flavobacterium sp. nov. isolated from sediment on the Taihu Lake.</title>
        <authorList>
            <person name="Qu J.-H."/>
        </authorList>
    </citation>
    <scope>NUCLEOTIDE SEQUENCE [LARGE SCALE GENOMIC DNA]</scope>
    <source>
        <strain evidence="2 3">NAS39</strain>
    </source>
</reference>
<dbReference type="RefSeq" id="WP_219316010.1">
    <property type="nucleotide sequence ID" value="NZ_JAHWYN010000002.1"/>
</dbReference>
<evidence type="ECO:0000256" key="1">
    <source>
        <dbReference type="SAM" id="SignalP"/>
    </source>
</evidence>
<keyword evidence="1" id="KW-0732">Signal</keyword>
<comment type="caution">
    <text evidence="2">The sequence shown here is derived from an EMBL/GenBank/DDBJ whole genome shotgun (WGS) entry which is preliminary data.</text>
</comment>